<comment type="caution">
    <text evidence="1">The sequence shown here is derived from an EMBL/GenBank/DDBJ whole genome shotgun (WGS) entry which is preliminary data.</text>
</comment>
<dbReference type="Proteomes" id="UP001501676">
    <property type="component" value="Unassembled WGS sequence"/>
</dbReference>
<sequence>MGMLVVGACYAAVIGVLLLLAARVRRRGISAPILDVFDQCTARRGRA</sequence>
<reference evidence="2" key="1">
    <citation type="journal article" date="2019" name="Int. J. Syst. Evol. Microbiol.">
        <title>The Global Catalogue of Microorganisms (GCM) 10K type strain sequencing project: providing services to taxonomists for standard genome sequencing and annotation.</title>
        <authorList>
            <consortium name="The Broad Institute Genomics Platform"/>
            <consortium name="The Broad Institute Genome Sequencing Center for Infectious Disease"/>
            <person name="Wu L."/>
            <person name="Ma J."/>
        </authorList>
    </citation>
    <scope>NUCLEOTIDE SEQUENCE [LARGE SCALE GENOMIC DNA]</scope>
    <source>
        <strain evidence="2">JCM 9458</strain>
    </source>
</reference>
<dbReference type="EMBL" id="BAAAYN010000047">
    <property type="protein sequence ID" value="GAA3395085.1"/>
    <property type="molecule type" value="Genomic_DNA"/>
</dbReference>
<protein>
    <submittedName>
        <fullName evidence="1">Uncharacterized protein</fullName>
    </submittedName>
</protein>
<evidence type="ECO:0000313" key="1">
    <source>
        <dbReference type="EMBL" id="GAA3395085.1"/>
    </source>
</evidence>
<evidence type="ECO:0000313" key="2">
    <source>
        <dbReference type="Proteomes" id="UP001501676"/>
    </source>
</evidence>
<organism evidence="1 2">
    <name type="scientific">Cryptosporangium minutisporangium</name>
    <dbReference type="NCBI Taxonomy" id="113569"/>
    <lineage>
        <taxon>Bacteria</taxon>
        <taxon>Bacillati</taxon>
        <taxon>Actinomycetota</taxon>
        <taxon>Actinomycetes</taxon>
        <taxon>Cryptosporangiales</taxon>
        <taxon>Cryptosporangiaceae</taxon>
        <taxon>Cryptosporangium</taxon>
    </lineage>
</organism>
<name>A0ABP6T7C7_9ACTN</name>
<proteinExistence type="predicted"/>
<keyword evidence="2" id="KW-1185">Reference proteome</keyword>
<accession>A0ABP6T7C7</accession>
<dbReference type="RefSeq" id="WP_345732257.1">
    <property type="nucleotide sequence ID" value="NZ_BAAAYN010000047.1"/>
</dbReference>
<gene>
    <name evidence="1" type="ORF">GCM10020369_66890</name>
</gene>